<feature type="region of interest" description="Disordered" evidence="3">
    <location>
        <begin position="160"/>
        <end position="180"/>
    </location>
</feature>
<evidence type="ECO:0000256" key="3">
    <source>
        <dbReference type="SAM" id="MobiDB-lite"/>
    </source>
</evidence>
<dbReference type="Gene3D" id="3.40.630.30">
    <property type="match status" value="1"/>
</dbReference>
<keyword evidence="6" id="KW-1185">Reference proteome</keyword>
<sequence>MGMSVTISRAAEQDAEQIFRLRYLCFQSEAALYGDHRIGPLSESLADVRGEIASGVVCVARLGDEVIGSVYGRVTADGAGEIDGLCVHPRLQGHGIGARLLRAAEAAVTEAAPVGAFRLSAGTRSEPGLRLYRRLGYRATGRAEGPDGIPRIVLERATGAGQDPAAQDPDAGTAVYAATA</sequence>
<dbReference type="GO" id="GO:0016746">
    <property type="term" value="F:acyltransferase activity"/>
    <property type="evidence" value="ECO:0007669"/>
    <property type="project" value="UniProtKB-KW"/>
</dbReference>
<dbReference type="InterPro" id="IPR016181">
    <property type="entry name" value="Acyl_CoA_acyltransferase"/>
</dbReference>
<evidence type="ECO:0000256" key="2">
    <source>
        <dbReference type="ARBA" id="ARBA00023315"/>
    </source>
</evidence>
<dbReference type="PROSITE" id="PS51186">
    <property type="entry name" value="GNAT"/>
    <property type="match status" value="1"/>
</dbReference>
<dbReference type="EMBL" id="JBEZNA010000008">
    <property type="protein sequence ID" value="MEU9576795.1"/>
    <property type="molecule type" value="Genomic_DNA"/>
</dbReference>
<dbReference type="PANTHER" id="PTHR43877">
    <property type="entry name" value="AMINOALKYLPHOSPHONATE N-ACETYLTRANSFERASE-RELATED-RELATED"/>
    <property type="match status" value="1"/>
</dbReference>
<reference evidence="5 6" key="1">
    <citation type="submission" date="2024-06" db="EMBL/GenBank/DDBJ databases">
        <title>The Natural Products Discovery Center: Release of the First 8490 Sequenced Strains for Exploring Actinobacteria Biosynthetic Diversity.</title>
        <authorList>
            <person name="Kalkreuter E."/>
            <person name="Kautsar S.A."/>
            <person name="Yang D."/>
            <person name="Bader C.D."/>
            <person name="Teijaro C.N."/>
            <person name="Fluegel L."/>
            <person name="Davis C.M."/>
            <person name="Simpson J.R."/>
            <person name="Lauterbach L."/>
            <person name="Steele A.D."/>
            <person name="Gui C."/>
            <person name="Meng S."/>
            <person name="Li G."/>
            <person name="Viehrig K."/>
            <person name="Ye F."/>
            <person name="Su P."/>
            <person name="Kiefer A.F."/>
            <person name="Nichols A."/>
            <person name="Cepeda A.J."/>
            <person name="Yan W."/>
            <person name="Fan B."/>
            <person name="Jiang Y."/>
            <person name="Adhikari A."/>
            <person name="Zheng C.-J."/>
            <person name="Schuster L."/>
            <person name="Cowan T.M."/>
            <person name="Smanski M.J."/>
            <person name="Chevrette M.G."/>
            <person name="De Carvalho L.P.S."/>
            <person name="Shen B."/>
        </authorList>
    </citation>
    <scope>NUCLEOTIDE SEQUENCE [LARGE SCALE GENOMIC DNA]</scope>
    <source>
        <strain evidence="5 6">NPDC048117</strain>
    </source>
</reference>
<name>A0ABV3EKT5_9ACTN</name>
<proteinExistence type="predicted"/>
<dbReference type="RefSeq" id="WP_280871217.1">
    <property type="nucleotide sequence ID" value="NZ_JBEZNA010000008.1"/>
</dbReference>
<feature type="compositionally biased region" description="Low complexity" evidence="3">
    <location>
        <begin position="160"/>
        <end position="172"/>
    </location>
</feature>
<dbReference type="SUPFAM" id="SSF55729">
    <property type="entry name" value="Acyl-CoA N-acyltransferases (Nat)"/>
    <property type="match status" value="1"/>
</dbReference>
<evidence type="ECO:0000313" key="5">
    <source>
        <dbReference type="EMBL" id="MEU9576795.1"/>
    </source>
</evidence>
<dbReference type="CDD" id="cd04301">
    <property type="entry name" value="NAT_SF"/>
    <property type="match status" value="1"/>
</dbReference>
<dbReference type="EC" id="2.3.1.-" evidence="5"/>
<comment type="caution">
    <text evidence="5">The sequence shown here is derived from an EMBL/GenBank/DDBJ whole genome shotgun (WGS) entry which is preliminary data.</text>
</comment>
<dbReference type="InterPro" id="IPR050832">
    <property type="entry name" value="Bact_Acetyltransf"/>
</dbReference>
<accession>A0ABV3EKT5</accession>
<evidence type="ECO:0000313" key="6">
    <source>
        <dbReference type="Proteomes" id="UP001551584"/>
    </source>
</evidence>
<dbReference type="Pfam" id="PF13508">
    <property type="entry name" value="Acetyltransf_7"/>
    <property type="match status" value="1"/>
</dbReference>
<keyword evidence="1 5" id="KW-0808">Transferase</keyword>
<keyword evidence="2 5" id="KW-0012">Acyltransferase</keyword>
<organism evidence="5 6">
    <name type="scientific">Streptomyces chilikensis</name>
    <dbReference type="NCBI Taxonomy" id="1194079"/>
    <lineage>
        <taxon>Bacteria</taxon>
        <taxon>Bacillati</taxon>
        <taxon>Actinomycetota</taxon>
        <taxon>Actinomycetes</taxon>
        <taxon>Kitasatosporales</taxon>
        <taxon>Streptomycetaceae</taxon>
        <taxon>Streptomyces</taxon>
    </lineage>
</organism>
<protein>
    <submittedName>
        <fullName evidence="5">GNAT family N-acetyltransferase</fullName>
        <ecNumber evidence="5">2.3.1.-</ecNumber>
    </submittedName>
</protein>
<gene>
    <name evidence="5" type="ORF">AB0D95_05855</name>
</gene>
<evidence type="ECO:0000259" key="4">
    <source>
        <dbReference type="PROSITE" id="PS51186"/>
    </source>
</evidence>
<feature type="domain" description="N-acetyltransferase" evidence="4">
    <location>
        <begin position="5"/>
        <end position="159"/>
    </location>
</feature>
<dbReference type="InterPro" id="IPR000182">
    <property type="entry name" value="GNAT_dom"/>
</dbReference>
<dbReference type="Proteomes" id="UP001551584">
    <property type="component" value="Unassembled WGS sequence"/>
</dbReference>
<evidence type="ECO:0000256" key="1">
    <source>
        <dbReference type="ARBA" id="ARBA00022679"/>
    </source>
</evidence>